<dbReference type="Proteomes" id="UP000266743">
    <property type="component" value="Chromosome 11"/>
</dbReference>
<sequence>MNRRVPMSIALDCEFVKTKGRVIVSSIAFVPFASFKAPLRQPHSVGHARSGTGVAKAQAHAEQSARPCMITSGGSTILSLDPTEVMRHADVLPCGHCLMPLLQGEAAVGSRQSLTAVEPHPSTTGKEKLPRNYEKMLRIVRSEAGLETLCPHSIPNIRRLDKTWLRALHAAAVNSAEFRDASAHLDHLRTYGNGGRQRWAISFLMKQHPQVLQDLLRKNFTTDDAWCQWLSACGDTVESELQRVAQEHRRISSAQSERKAHSKPGDHPLDSCGVQYKECKSLEELPRELSRTWSALISARAHVGGVKFYTYGNMDAKAIKNSLQLRGATANQAVKPPEGTGKGNDHPNEEEEVGCNLLKSPHEAKVVDLTRHPLFAASGFCISSRKAPPLTDALKKAAAVDVSARLLLESNSSHDPLWDAKALACVAVACGVVPFSNPPVQ</sequence>
<feature type="region of interest" description="Disordered" evidence="1">
    <location>
        <begin position="248"/>
        <end position="270"/>
    </location>
</feature>
<dbReference type="AlphaFoldDB" id="A0A3L6KX21"/>
<organism evidence="2">
    <name type="scientific">Trypanosoma brucei equiperdum</name>
    <dbReference type="NCBI Taxonomy" id="630700"/>
    <lineage>
        <taxon>Eukaryota</taxon>
        <taxon>Discoba</taxon>
        <taxon>Euglenozoa</taxon>
        <taxon>Kinetoplastea</taxon>
        <taxon>Metakinetoplastina</taxon>
        <taxon>Trypanosomatida</taxon>
        <taxon>Trypanosomatidae</taxon>
        <taxon>Trypanosoma</taxon>
    </lineage>
</organism>
<comment type="caution">
    <text evidence="2">The sequence shown here is derived from an EMBL/GenBank/DDBJ whole genome shotgun (WGS) entry which is preliminary data.</text>
</comment>
<dbReference type="EMBL" id="QSBY01000011">
    <property type="protein sequence ID" value="RHW68318.1"/>
    <property type="molecule type" value="Genomic_DNA"/>
</dbReference>
<name>A0A3L6KX21_9TRYP</name>
<evidence type="ECO:0000313" key="2">
    <source>
        <dbReference type="EMBL" id="RHW68318.1"/>
    </source>
</evidence>
<feature type="compositionally biased region" description="Basic and acidic residues" evidence="1">
    <location>
        <begin position="248"/>
        <end position="269"/>
    </location>
</feature>
<protein>
    <submittedName>
        <fullName evidence="2">Uncharacterized protein</fullName>
    </submittedName>
</protein>
<accession>A0A3L6KX21</accession>
<evidence type="ECO:0000256" key="1">
    <source>
        <dbReference type="SAM" id="MobiDB-lite"/>
    </source>
</evidence>
<gene>
    <name evidence="2" type="ORF">DPX39_110109700</name>
</gene>
<proteinExistence type="predicted"/>
<reference evidence="2" key="1">
    <citation type="submission" date="2018-09" db="EMBL/GenBank/DDBJ databases">
        <title>whole genome sequence of T. equiperdum IVM-t1 strain.</title>
        <authorList>
            <person name="Suganuma K."/>
        </authorList>
    </citation>
    <scope>NUCLEOTIDE SEQUENCE [LARGE SCALE GENOMIC DNA]</scope>
    <source>
        <strain evidence="2">IVM-t1</strain>
    </source>
</reference>